<reference evidence="3 4" key="1">
    <citation type="journal article" date="2019" name="Nat. Med.">
        <title>A library of human gut bacterial isolates paired with longitudinal multiomics data enables mechanistic microbiome research.</title>
        <authorList>
            <person name="Poyet M."/>
            <person name="Groussin M."/>
            <person name="Gibbons S.M."/>
            <person name="Avila-Pacheco J."/>
            <person name="Jiang X."/>
            <person name="Kearney S.M."/>
            <person name="Perrotta A.R."/>
            <person name="Berdy B."/>
            <person name="Zhao S."/>
            <person name="Lieberman T.D."/>
            <person name="Swanson P.K."/>
            <person name="Smith M."/>
            <person name="Roesemann S."/>
            <person name="Alexander J.E."/>
            <person name="Rich S.A."/>
            <person name="Livny J."/>
            <person name="Vlamakis H."/>
            <person name="Clish C."/>
            <person name="Bullock K."/>
            <person name="Deik A."/>
            <person name="Scott J."/>
            <person name="Pierce K.A."/>
            <person name="Xavier R.J."/>
            <person name="Alm E.J."/>
        </authorList>
    </citation>
    <scope>NUCLEOTIDE SEQUENCE [LARGE SCALE GENOMIC DNA]</scope>
    <source>
        <strain evidence="2 4">BIOML-A2</strain>
        <strain evidence="1 3">BIOML-A6</strain>
    </source>
</reference>
<dbReference type="RefSeq" id="WP_007755380.1">
    <property type="nucleotide sequence ID" value="NZ_CAUFJA010000004.1"/>
</dbReference>
<evidence type="ECO:0000313" key="1">
    <source>
        <dbReference type="EMBL" id="KAA5229863.1"/>
    </source>
</evidence>
<sequence>MIEIIDTIDKFKTLEIEWNSLFHNANDVTFFQTFKYNWIAWETFATPNDKLYIIIYRTNDKELQAIFPFYINGKGFLKFINDRHTDFCNIIISKEVVAIYNLMNDVWKFVEEDKLIRFLLLDNVVSNSPILAYWKVFQGNAFVFSQTEHSWLNCPKSESIFSEFRHLNAKERKRLVTLDKKSVQCNMKIFNIANEPYPEHVINRIIQLMIDSGLRSSSYLNDTMRLFMRKLYENGLVELPVLYDNGEPISLGFVFVNEQRTYSMRWVILYKSGQFNLWNNVRYIVEKSQIGSSVVDFGRGGYDYKMQNFRPQVENLYRFMASKTKWGNWYVLFKIAASHMRKTLKKYKG</sequence>
<gene>
    <name evidence="2" type="ORF">F2Z09_11115</name>
    <name evidence="1" type="ORF">F2Z22_12105</name>
</gene>
<evidence type="ECO:0000313" key="2">
    <source>
        <dbReference type="EMBL" id="KAA5257166.1"/>
    </source>
</evidence>
<evidence type="ECO:0000313" key="3">
    <source>
        <dbReference type="Proteomes" id="UP000421791"/>
    </source>
</evidence>
<dbReference type="AlphaFoldDB" id="A0A1Q6H733"/>
<keyword evidence="4" id="KW-1185">Reference proteome</keyword>
<proteinExistence type="predicted"/>
<dbReference type="EMBL" id="VWAK01000018">
    <property type="protein sequence ID" value="KAA5229863.1"/>
    <property type="molecule type" value="Genomic_DNA"/>
</dbReference>
<organism evidence="1 3">
    <name type="scientific">Bacteroides finegoldii</name>
    <dbReference type="NCBI Taxonomy" id="338188"/>
    <lineage>
        <taxon>Bacteria</taxon>
        <taxon>Pseudomonadati</taxon>
        <taxon>Bacteroidota</taxon>
        <taxon>Bacteroidia</taxon>
        <taxon>Bacteroidales</taxon>
        <taxon>Bacteroidaceae</taxon>
        <taxon>Bacteroides</taxon>
    </lineage>
</organism>
<dbReference type="Proteomes" id="UP000421791">
    <property type="component" value="Unassembled WGS sequence"/>
</dbReference>
<dbReference type="Proteomes" id="UP000440198">
    <property type="component" value="Unassembled WGS sequence"/>
</dbReference>
<evidence type="ECO:0000313" key="4">
    <source>
        <dbReference type="Proteomes" id="UP000440198"/>
    </source>
</evidence>
<accession>A0A1Q6H733</accession>
<name>A0A1Q6H733_9BACE</name>
<dbReference type="GeneID" id="92987793"/>
<protein>
    <submittedName>
        <fullName evidence="1">Uncharacterized protein</fullName>
    </submittedName>
</protein>
<comment type="caution">
    <text evidence="1">The sequence shown here is derived from an EMBL/GenBank/DDBJ whole genome shotgun (WGS) entry which is preliminary data.</text>
</comment>
<dbReference type="EMBL" id="VWAG01000017">
    <property type="protein sequence ID" value="KAA5257166.1"/>
    <property type="molecule type" value="Genomic_DNA"/>
</dbReference>